<dbReference type="GO" id="GO:0007169">
    <property type="term" value="P:cell surface receptor protein tyrosine kinase signaling pathway"/>
    <property type="evidence" value="ECO:0007669"/>
    <property type="project" value="TreeGrafter"/>
</dbReference>
<feature type="domain" description="PID" evidence="1">
    <location>
        <begin position="4"/>
        <end position="51"/>
    </location>
</feature>
<dbReference type="InParanoid" id="A0A665WZG9"/>
<name>A0A665WZG9_ECHNA</name>
<reference evidence="2" key="1">
    <citation type="submission" date="2021-04" db="EMBL/GenBank/DDBJ databases">
        <authorList>
            <consortium name="Wellcome Sanger Institute Data Sharing"/>
        </authorList>
    </citation>
    <scope>NUCLEOTIDE SEQUENCE [LARGE SCALE GENOMIC DNA]</scope>
</reference>
<protein>
    <recommendedName>
        <fullName evidence="1">PID domain-containing protein</fullName>
    </recommendedName>
</protein>
<reference evidence="2" key="3">
    <citation type="submission" date="2025-09" db="UniProtKB">
        <authorList>
            <consortium name="Ensembl"/>
        </authorList>
    </citation>
    <scope>IDENTIFICATION</scope>
</reference>
<dbReference type="PANTHER" id="PTHR10337">
    <property type="entry name" value="SHC TRANSFORMING PROTEIN"/>
    <property type="match status" value="1"/>
</dbReference>
<evidence type="ECO:0000259" key="1">
    <source>
        <dbReference type="PROSITE" id="PS01179"/>
    </source>
</evidence>
<dbReference type="OMA" id="REPNIEC"/>
<dbReference type="Gene3D" id="2.30.29.30">
    <property type="entry name" value="Pleckstrin-homology domain (PH domain)/Phosphotyrosine-binding domain (PTB)"/>
    <property type="match status" value="1"/>
</dbReference>
<dbReference type="SUPFAM" id="SSF50729">
    <property type="entry name" value="PH domain-like"/>
    <property type="match status" value="1"/>
</dbReference>
<organism evidence="2 3">
    <name type="scientific">Echeneis naucrates</name>
    <name type="common">Live sharksucker</name>
    <dbReference type="NCBI Taxonomy" id="173247"/>
    <lineage>
        <taxon>Eukaryota</taxon>
        <taxon>Metazoa</taxon>
        <taxon>Chordata</taxon>
        <taxon>Craniata</taxon>
        <taxon>Vertebrata</taxon>
        <taxon>Euteleostomi</taxon>
        <taxon>Actinopterygii</taxon>
        <taxon>Neopterygii</taxon>
        <taxon>Teleostei</taxon>
        <taxon>Neoteleostei</taxon>
        <taxon>Acanthomorphata</taxon>
        <taxon>Carangaria</taxon>
        <taxon>Carangiformes</taxon>
        <taxon>Echeneidae</taxon>
        <taxon>Echeneis</taxon>
    </lineage>
</organism>
<dbReference type="Proteomes" id="UP000472264">
    <property type="component" value="Chromosome 3"/>
</dbReference>
<reference evidence="2" key="2">
    <citation type="submission" date="2025-08" db="UniProtKB">
        <authorList>
            <consortium name="Ensembl"/>
        </authorList>
    </citation>
    <scope>IDENTIFICATION</scope>
</reference>
<accession>A0A665WZG9</accession>
<dbReference type="InterPro" id="IPR051235">
    <property type="entry name" value="CEP152/SHC-Transforming"/>
</dbReference>
<dbReference type="PANTHER" id="PTHR10337:SF12">
    <property type="entry name" value="SHC-TRANSFORMING PROTEIN 4"/>
    <property type="match status" value="1"/>
</dbReference>
<dbReference type="Pfam" id="PF00640">
    <property type="entry name" value="PID"/>
    <property type="match status" value="1"/>
</dbReference>
<dbReference type="GO" id="GO:0030971">
    <property type="term" value="F:receptor tyrosine kinase binding"/>
    <property type="evidence" value="ECO:0007669"/>
    <property type="project" value="TreeGrafter"/>
</dbReference>
<dbReference type="InterPro" id="IPR006020">
    <property type="entry name" value="PTB/PI_dom"/>
</dbReference>
<sequence length="115" mass="12958">MADYIAYVAKDLTNHRACHILECPQGRACEVISSIGQAFETSFHQLLSHWPSLLSSNPRFSFYLTGNSAHCNYYNVIPGKTPPPGGTEDLRITRETKLDAHTQVVRVHYNAKRLI</sequence>
<keyword evidence="3" id="KW-1185">Reference proteome</keyword>
<dbReference type="Ensembl" id="ENSENLT00000050496.1">
    <property type="protein sequence ID" value="ENSENLP00000049285.1"/>
    <property type="gene ID" value="ENSENLG00000020745.1"/>
</dbReference>
<proteinExistence type="predicted"/>
<evidence type="ECO:0000313" key="3">
    <source>
        <dbReference type="Proteomes" id="UP000472264"/>
    </source>
</evidence>
<dbReference type="InterPro" id="IPR011993">
    <property type="entry name" value="PH-like_dom_sf"/>
</dbReference>
<dbReference type="PROSITE" id="PS01179">
    <property type="entry name" value="PID"/>
    <property type="match status" value="1"/>
</dbReference>
<dbReference type="GO" id="GO:0005886">
    <property type="term" value="C:plasma membrane"/>
    <property type="evidence" value="ECO:0007669"/>
    <property type="project" value="TreeGrafter"/>
</dbReference>
<dbReference type="AlphaFoldDB" id="A0A665WZG9"/>
<evidence type="ECO:0000313" key="2">
    <source>
        <dbReference type="Ensembl" id="ENSENLP00000049285.1"/>
    </source>
</evidence>